<evidence type="ECO:0000313" key="2">
    <source>
        <dbReference type="EMBL" id="KZN40614.1"/>
    </source>
</evidence>
<organism evidence="2 3">
    <name type="scientific">Pseudoalteromonas luteoviolacea NCIMB 1942</name>
    <dbReference type="NCBI Taxonomy" id="1365253"/>
    <lineage>
        <taxon>Bacteria</taxon>
        <taxon>Pseudomonadati</taxon>
        <taxon>Pseudomonadota</taxon>
        <taxon>Gammaproteobacteria</taxon>
        <taxon>Alteromonadales</taxon>
        <taxon>Pseudoalteromonadaceae</taxon>
        <taxon>Pseudoalteromonas</taxon>
    </lineage>
</organism>
<proteinExistence type="predicted"/>
<feature type="transmembrane region" description="Helical" evidence="1">
    <location>
        <begin position="54"/>
        <end position="73"/>
    </location>
</feature>
<keyword evidence="1" id="KW-1133">Transmembrane helix</keyword>
<evidence type="ECO:0000313" key="3">
    <source>
        <dbReference type="Proteomes" id="UP000076587"/>
    </source>
</evidence>
<keyword evidence="1" id="KW-0812">Transmembrane</keyword>
<gene>
    <name evidence="2" type="ORF">N482_21025</name>
</gene>
<dbReference type="EMBL" id="AUXT01000221">
    <property type="protein sequence ID" value="KZN40614.1"/>
    <property type="molecule type" value="Genomic_DNA"/>
</dbReference>
<comment type="caution">
    <text evidence="2">The sequence shown here is derived from an EMBL/GenBank/DDBJ whole genome shotgun (WGS) entry which is preliminary data.</text>
</comment>
<accession>A0A166XMX2</accession>
<protein>
    <submittedName>
        <fullName evidence="2">Uncharacterized protein</fullName>
    </submittedName>
</protein>
<dbReference type="Proteomes" id="UP000076587">
    <property type="component" value="Unassembled WGS sequence"/>
</dbReference>
<keyword evidence="1" id="KW-0472">Membrane</keyword>
<evidence type="ECO:0000256" key="1">
    <source>
        <dbReference type="SAM" id="Phobius"/>
    </source>
</evidence>
<dbReference type="AlphaFoldDB" id="A0A166XMX2"/>
<dbReference type="PATRIC" id="fig|1365253.3.peg.5168"/>
<name>A0A166XMX2_9GAMM</name>
<reference evidence="2 3" key="1">
    <citation type="submission" date="2013-07" db="EMBL/GenBank/DDBJ databases">
        <title>Comparative Genomic and Metabolomic Analysis of Twelve Strains of Pseudoalteromonas luteoviolacea.</title>
        <authorList>
            <person name="Vynne N.G."/>
            <person name="Mansson M."/>
            <person name="Gram L."/>
        </authorList>
    </citation>
    <scope>NUCLEOTIDE SEQUENCE [LARGE SCALE GENOMIC DNA]</scope>
    <source>
        <strain evidence="2 3">NCIMB 1942</strain>
    </source>
</reference>
<sequence>MNIKTLKSENEFSQAINTITEAFMADPVWSWMYPTESARLEAYPVFARAFTKKATTMVVSILMILLTRFQHGLNLTWNLMNMRSLMLFPIPFNLKKLAMLFLAYLNNLRLTIPGNVGTYL</sequence>